<protein>
    <submittedName>
        <fullName evidence="2">Uncharacterized protein</fullName>
    </submittedName>
</protein>
<proteinExistence type="predicted"/>
<evidence type="ECO:0000313" key="2">
    <source>
        <dbReference type="EMBL" id="GFZ01164.1"/>
    </source>
</evidence>
<accession>A0A7J0FRG0</accession>
<name>A0A7J0FRG0_9ERIC</name>
<gene>
    <name evidence="2" type="ORF">Acr_14g0007990</name>
</gene>
<dbReference type="Proteomes" id="UP000585474">
    <property type="component" value="Unassembled WGS sequence"/>
</dbReference>
<dbReference type="EMBL" id="BJWL01000014">
    <property type="protein sequence ID" value="GFZ01164.1"/>
    <property type="molecule type" value="Genomic_DNA"/>
</dbReference>
<evidence type="ECO:0000256" key="1">
    <source>
        <dbReference type="SAM" id="MobiDB-lite"/>
    </source>
</evidence>
<organism evidence="2 3">
    <name type="scientific">Actinidia rufa</name>
    <dbReference type="NCBI Taxonomy" id="165716"/>
    <lineage>
        <taxon>Eukaryota</taxon>
        <taxon>Viridiplantae</taxon>
        <taxon>Streptophyta</taxon>
        <taxon>Embryophyta</taxon>
        <taxon>Tracheophyta</taxon>
        <taxon>Spermatophyta</taxon>
        <taxon>Magnoliopsida</taxon>
        <taxon>eudicotyledons</taxon>
        <taxon>Gunneridae</taxon>
        <taxon>Pentapetalae</taxon>
        <taxon>asterids</taxon>
        <taxon>Ericales</taxon>
        <taxon>Actinidiaceae</taxon>
        <taxon>Actinidia</taxon>
    </lineage>
</organism>
<reference evidence="2 3" key="1">
    <citation type="submission" date="2019-07" db="EMBL/GenBank/DDBJ databases">
        <title>De Novo Assembly of kiwifruit Actinidia rufa.</title>
        <authorList>
            <person name="Sugita-Konishi S."/>
            <person name="Sato K."/>
            <person name="Mori E."/>
            <person name="Abe Y."/>
            <person name="Kisaki G."/>
            <person name="Hamano K."/>
            <person name="Suezawa K."/>
            <person name="Otani M."/>
            <person name="Fukuda T."/>
            <person name="Manabe T."/>
            <person name="Gomi K."/>
            <person name="Tabuchi M."/>
            <person name="Akimitsu K."/>
            <person name="Kataoka I."/>
        </authorList>
    </citation>
    <scope>NUCLEOTIDE SEQUENCE [LARGE SCALE GENOMIC DNA]</scope>
    <source>
        <strain evidence="3">cv. Fuchu</strain>
    </source>
</reference>
<sequence length="324" mass="36566">MLAVDTLMRRKELEFSVYDLIHLYTVVRPKKELGTYLFTGNHYLRLRNNQMPWMRLVIVPNKDLYLDDFVWVSRNWELRDGDDVVWFFPRHNGFNTSFRNWCKVAIKHVNNNQEPRDVATLCGTRPCTAIPPPRAKQSRSGCPLLIRIREPAQLAQRSSLDDLSQELNEGTAELARELAQREEEDTNSSTTNDKNSEKGHQSCSRNGSPTVKLVTGNVTDLMPITSSTSGSKRASGRGNFVVYSPAAVHALAQPKLIPDILFSYKKVWSLHRSSIAAQQSAGISRASQGHWVTCKAHGGDYCGFDDVVAHGGWDDWDHANNKNK</sequence>
<feature type="region of interest" description="Disordered" evidence="1">
    <location>
        <begin position="177"/>
        <end position="213"/>
    </location>
</feature>
<comment type="caution">
    <text evidence="2">The sequence shown here is derived from an EMBL/GenBank/DDBJ whole genome shotgun (WGS) entry which is preliminary data.</text>
</comment>
<dbReference type="AlphaFoldDB" id="A0A7J0FRG0"/>
<keyword evidence="3" id="KW-1185">Reference proteome</keyword>
<evidence type="ECO:0000313" key="3">
    <source>
        <dbReference type="Proteomes" id="UP000585474"/>
    </source>
</evidence>